<dbReference type="InterPro" id="IPR001128">
    <property type="entry name" value="Cyt_P450"/>
</dbReference>
<dbReference type="GO" id="GO:0004497">
    <property type="term" value="F:monooxygenase activity"/>
    <property type="evidence" value="ECO:0007669"/>
    <property type="project" value="UniProtKB-KW"/>
</dbReference>
<dbReference type="GO" id="GO:0016705">
    <property type="term" value="F:oxidoreductase activity, acting on paired donors, with incorporation or reduction of molecular oxygen"/>
    <property type="evidence" value="ECO:0007669"/>
    <property type="project" value="InterPro"/>
</dbReference>
<evidence type="ECO:0000256" key="9">
    <source>
        <dbReference type="ARBA" id="ARBA00022848"/>
    </source>
</evidence>
<keyword evidence="6" id="KW-0349">Heme</keyword>
<reference evidence="15" key="1">
    <citation type="submission" date="2013-02" db="EMBL/GenBank/DDBJ databases">
        <authorList>
            <person name="Hughes D."/>
        </authorList>
    </citation>
    <scope>NUCLEOTIDE SEQUENCE</scope>
    <source>
        <strain>Durham</strain>
        <strain evidence="15">NC isolate 2 -- Noor lab</strain>
    </source>
</reference>
<comment type="subcellular location">
    <subcellularLocation>
        <location evidence="4">Endoplasmic reticulum membrane</location>
        <topology evidence="4">Peripheral membrane protein</topology>
    </subcellularLocation>
    <subcellularLocation>
        <location evidence="3">Microsome membrane</location>
        <topology evidence="3">Peripheral membrane protein</topology>
    </subcellularLocation>
</comment>
<sequence length="238" mass="27683">MRAMFELIRDVGEDTVKYLKESKQTELNLRDFLSRYANDVIATTAFGFQINSNKDRDNEFYKMGENVTDVDFLKFFLLMNFPKIANIFKLDLTPAKDKEYFVRQVLGSIKYRKDHDLFRPDMINLLMEIRGEGVQGQSDKKASQHWNDMEIVAQSFIFFFAAFDTVSATLSFLTQELLENQDCQDRLREEILEIADSLDGEPLSYEALGKMKYADAVIAEAMRKWPAIPFIDRVCKKT</sequence>
<dbReference type="PANTHER" id="PTHR24292:SF54">
    <property type="entry name" value="CYP9F3-RELATED"/>
    <property type="match status" value="1"/>
</dbReference>
<name>T1GKQ4_MEGSC</name>
<dbReference type="SUPFAM" id="SSF48264">
    <property type="entry name" value="Cytochrome P450"/>
    <property type="match status" value="1"/>
</dbReference>
<keyword evidence="7" id="KW-0479">Metal-binding</keyword>
<dbReference type="EMBL" id="CAQQ02112084">
    <property type="status" value="NOT_ANNOTATED_CDS"/>
    <property type="molecule type" value="Genomic_DNA"/>
</dbReference>
<evidence type="ECO:0000256" key="6">
    <source>
        <dbReference type="ARBA" id="ARBA00022617"/>
    </source>
</evidence>
<dbReference type="GO" id="GO:0005789">
    <property type="term" value="C:endoplasmic reticulum membrane"/>
    <property type="evidence" value="ECO:0007669"/>
    <property type="project" value="UniProtKB-SubCell"/>
</dbReference>
<dbReference type="AlphaFoldDB" id="T1GKQ4"/>
<comment type="similarity">
    <text evidence="5">Belongs to the cytochrome P450 family.</text>
</comment>
<evidence type="ECO:0000313" key="14">
    <source>
        <dbReference type="EnsemblMetazoa" id="MESCA004081-PA"/>
    </source>
</evidence>
<comment type="function">
    <text evidence="2">May be involved in the metabolism of insect hormones and in the breakdown of synthetic insecticides.</text>
</comment>
<dbReference type="STRING" id="36166.T1GKQ4"/>
<reference evidence="14" key="2">
    <citation type="submission" date="2015-06" db="UniProtKB">
        <authorList>
            <consortium name="EnsemblMetazoa"/>
        </authorList>
    </citation>
    <scope>IDENTIFICATION</scope>
</reference>
<evidence type="ECO:0000256" key="8">
    <source>
        <dbReference type="ARBA" id="ARBA00022824"/>
    </source>
</evidence>
<proteinExistence type="inferred from homology"/>
<protein>
    <recommendedName>
        <fullName evidence="16">Cytochrome P450</fullName>
    </recommendedName>
</protein>
<dbReference type="Proteomes" id="UP000015102">
    <property type="component" value="Unassembled WGS sequence"/>
</dbReference>
<dbReference type="InterPro" id="IPR050476">
    <property type="entry name" value="Insect_CytP450_Detox"/>
</dbReference>
<keyword evidence="10" id="KW-0560">Oxidoreductase</keyword>
<evidence type="ECO:0000256" key="7">
    <source>
        <dbReference type="ARBA" id="ARBA00022723"/>
    </source>
</evidence>
<dbReference type="PANTHER" id="PTHR24292">
    <property type="entry name" value="CYTOCHROME P450"/>
    <property type="match status" value="1"/>
</dbReference>
<evidence type="ECO:0000256" key="12">
    <source>
        <dbReference type="ARBA" id="ARBA00023033"/>
    </source>
</evidence>
<evidence type="ECO:0000256" key="13">
    <source>
        <dbReference type="ARBA" id="ARBA00023136"/>
    </source>
</evidence>
<dbReference type="InterPro" id="IPR036396">
    <property type="entry name" value="Cyt_P450_sf"/>
</dbReference>
<keyword evidence="12" id="KW-0503">Monooxygenase</keyword>
<keyword evidence="15" id="KW-1185">Reference proteome</keyword>
<evidence type="ECO:0000256" key="1">
    <source>
        <dbReference type="ARBA" id="ARBA00001971"/>
    </source>
</evidence>
<comment type="cofactor">
    <cofactor evidence="1">
        <name>heme</name>
        <dbReference type="ChEBI" id="CHEBI:30413"/>
    </cofactor>
</comment>
<accession>T1GKQ4</accession>
<evidence type="ECO:0000256" key="4">
    <source>
        <dbReference type="ARBA" id="ARBA00004406"/>
    </source>
</evidence>
<keyword evidence="11" id="KW-0408">Iron</keyword>
<evidence type="ECO:0000256" key="2">
    <source>
        <dbReference type="ARBA" id="ARBA00003690"/>
    </source>
</evidence>
<dbReference type="OMA" id="NENMVEM"/>
<dbReference type="Pfam" id="PF00067">
    <property type="entry name" value="p450"/>
    <property type="match status" value="1"/>
</dbReference>
<dbReference type="GO" id="GO:0020037">
    <property type="term" value="F:heme binding"/>
    <property type="evidence" value="ECO:0007669"/>
    <property type="project" value="InterPro"/>
</dbReference>
<evidence type="ECO:0000256" key="10">
    <source>
        <dbReference type="ARBA" id="ARBA00023002"/>
    </source>
</evidence>
<evidence type="ECO:0008006" key="16">
    <source>
        <dbReference type="Google" id="ProtNLM"/>
    </source>
</evidence>
<evidence type="ECO:0000256" key="5">
    <source>
        <dbReference type="ARBA" id="ARBA00010617"/>
    </source>
</evidence>
<dbReference type="GO" id="GO:0005506">
    <property type="term" value="F:iron ion binding"/>
    <property type="evidence" value="ECO:0007669"/>
    <property type="project" value="InterPro"/>
</dbReference>
<evidence type="ECO:0000256" key="3">
    <source>
        <dbReference type="ARBA" id="ARBA00004174"/>
    </source>
</evidence>
<dbReference type="HOGENOM" id="CLU_001570_5_2_1"/>
<evidence type="ECO:0000256" key="11">
    <source>
        <dbReference type="ARBA" id="ARBA00023004"/>
    </source>
</evidence>
<keyword evidence="9" id="KW-0492">Microsome</keyword>
<dbReference type="EnsemblMetazoa" id="MESCA004081-RA">
    <property type="protein sequence ID" value="MESCA004081-PA"/>
    <property type="gene ID" value="MESCA004081"/>
</dbReference>
<evidence type="ECO:0000313" key="15">
    <source>
        <dbReference type="Proteomes" id="UP000015102"/>
    </source>
</evidence>
<keyword evidence="8" id="KW-0256">Endoplasmic reticulum</keyword>
<organism evidence="14 15">
    <name type="scientific">Megaselia scalaris</name>
    <name type="common">Humpbacked fly</name>
    <name type="synonym">Phora scalaris</name>
    <dbReference type="NCBI Taxonomy" id="36166"/>
    <lineage>
        <taxon>Eukaryota</taxon>
        <taxon>Metazoa</taxon>
        <taxon>Ecdysozoa</taxon>
        <taxon>Arthropoda</taxon>
        <taxon>Hexapoda</taxon>
        <taxon>Insecta</taxon>
        <taxon>Pterygota</taxon>
        <taxon>Neoptera</taxon>
        <taxon>Endopterygota</taxon>
        <taxon>Diptera</taxon>
        <taxon>Brachycera</taxon>
        <taxon>Muscomorpha</taxon>
        <taxon>Platypezoidea</taxon>
        <taxon>Phoridae</taxon>
        <taxon>Megaseliini</taxon>
        <taxon>Megaselia</taxon>
    </lineage>
</organism>
<keyword evidence="13" id="KW-0472">Membrane</keyword>
<dbReference type="Gene3D" id="1.10.630.10">
    <property type="entry name" value="Cytochrome P450"/>
    <property type="match status" value="1"/>
</dbReference>